<feature type="signal peptide" evidence="2">
    <location>
        <begin position="1"/>
        <end position="35"/>
    </location>
</feature>
<evidence type="ECO:0000256" key="1">
    <source>
        <dbReference type="SAM" id="Phobius"/>
    </source>
</evidence>
<gene>
    <name evidence="3" type="ORF">CLV34_2511</name>
</gene>
<dbReference type="PROSITE" id="PS51257">
    <property type="entry name" value="PROKAR_LIPOPROTEIN"/>
    <property type="match status" value="1"/>
</dbReference>
<evidence type="ECO:0000256" key="2">
    <source>
        <dbReference type="SAM" id="SignalP"/>
    </source>
</evidence>
<evidence type="ECO:0008006" key="5">
    <source>
        <dbReference type="Google" id="ProtNLM"/>
    </source>
</evidence>
<name>A0A2M8W6S5_9MICO</name>
<dbReference type="EMBL" id="PGTZ01000010">
    <property type="protein sequence ID" value="PJI86592.1"/>
    <property type="molecule type" value="Genomic_DNA"/>
</dbReference>
<comment type="caution">
    <text evidence="3">The sequence shown here is derived from an EMBL/GenBank/DDBJ whole genome shotgun (WGS) entry which is preliminary data.</text>
</comment>
<feature type="transmembrane region" description="Helical" evidence="1">
    <location>
        <begin position="116"/>
        <end position="143"/>
    </location>
</feature>
<feature type="transmembrane region" description="Helical" evidence="1">
    <location>
        <begin position="163"/>
        <end position="183"/>
    </location>
</feature>
<keyword evidence="1" id="KW-1133">Transmembrane helix</keyword>
<feature type="transmembrane region" description="Helical" evidence="1">
    <location>
        <begin position="312"/>
        <end position="330"/>
    </location>
</feature>
<feature type="transmembrane region" description="Helical" evidence="1">
    <location>
        <begin position="68"/>
        <end position="95"/>
    </location>
</feature>
<dbReference type="OrthoDB" id="3579673at2"/>
<evidence type="ECO:0000313" key="3">
    <source>
        <dbReference type="EMBL" id="PJI86592.1"/>
    </source>
</evidence>
<keyword evidence="2" id="KW-0732">Signal</keyword>
<protein>
    <recommendedName>
        <fullName evidence="5">ABC-2 family transporter</fullName>
    </recommendedName>
</protein>
<keyword evidence="1" id="KW-0812">Transmembrane</keyword>
<keyword evidence="4" id="KW-1185">Reference proteome</keyword>
<reference evidence="3 4" key="1">
    <citation type="submission" date="2017-11" db="EMBL/GenBank/DDBJ databases">
        <title>Genomic Encyclopedia of Archaeal and Bacterial Type Strains, Phase II (KMG-II): From Individual Species to Whole Genera.</title>
        <authorList>
            <person name="Goeker M."/>
        </authorList>
    </citation>
    <scope>NUCLEOTIDE SEQUENCE [LARGE SCALE GENOMIC DNA]</scope>
    <source>
        <strain evidence="3 4">DSM 22413</strain>
    </source>
</reference>
<dbReference type="RefSeq" id="WP_157803835.1">
    <property type="nucleotide sequence ID" value="NZ_PGTZ01000010.1"/>
</dbReference>
<feature type="transmembrane region" description="Helical" evidence="1">
    <location>
        <begin position="190"/>
        <end position="209"/>
    </location>
</feature>
<feature type="chain" id="PRO_5014650470" description="ABC-2 family transporter" evidence="2">
    <location>
        <begin position="36"/>
        <end position="335"/>
    </location>
</feature>
<evidence type="ECO:0000313" key="4">
    <source>
        <dbReference type="Proteomes" id="UP000231586"/>
    </source>
</evidence>
<sequence>MTWLSWRLFRAQGYVTLVVLACLALLAVATGPHLAQTYADSGIAGCTGGRCSDLSRSFLADAKTGLTGATYTIGALAMVGFPILAGVFWGAPLVARELETGTYRVAWTQSVPRTRWLLPRLGLALGAAAVAAGLASLALTWWANPLDAAQGGRLQPGVYLARGIVPVGYALLAVAVGALLGAVVRRTVPAMATTFAVVGGLMLTFSLWLRPHLVPPVHANVPLDLADLQTFSETNGGHMEVVANFAQKGALVLTNRTLTPQGALFVGPADPTQCDRRLPGQQCMDWVDSLGLRQDVTYQPASRFWDLQLVETGILVALAAVAVGLCVWWVRHRIT</sequence>
<accession>A0A2M8W6S5</accession>
<dbReference type="AlphaFoldDB" id="A0A2M8W6S5"/>
<dbReference type="Proteomes" id="UP000231586">
    <property type="component" value="Unassembled WGS sequence"/>
</dbReference>
<organism evidence="3 4">
    <name type="scientific">Luteimicrobium subarcticum</name>
    <dbReference type="NCBI Taxonomy" id="620910"/>
    <lineage>
        <taxon>Bacteria</taxon>
        <taxon>Bacillati</taxon>
        <taxon>Actinomycetota</taxon>
        <taxon>Actinomycetes</taxon>
        <taxon>Micrococcales</taxon>
        <taxon>Luteimicrobium</taxon>
    </lineage>
</organism>
<keyword evidence="1" id="KW-0472">Membrane</keyword>
<proteinExistence type="predicted"/>